<dbReference type="AlphaFoldDB" id="A0A4C1UDE3"/>
<sequence length="161" mass="16809">MRNSLLTDRPTDIQMDSGGVRFRYKASPNSRSRPHGTELFAFFSAFKPSGWLFLRSGVGGAGRARASAGARGRAGARGGGPHTQAARNAELIAAPYCTKGTRRGPWGSPFAPTSFHKVRPPPVGMPPTPSGSPCLPRGARPNCQPCGGQNWGNASGAHAGI</sequence>
<name>A0A4C1UDE3_EUMVA</name>
<dbReference type="Proteomes" id="UP000299102">
    <property type="component" value="Unassembled WGS sequence"/>
</dbReference>
<evidence type="ECO:0000313" key="1">
    <source>
        <dbReference type="EMBL" id="GBP24465.1"/>
    </source>
</evidence>
<gene>
    <name evidence="1" type="ORF">EVAR_20789_1</name>
</gene>
<organism evidence="1 2">
    <name type="scientific">Eumeta variegata</name>
    <name type="common">Bagworm moth</name>
    <name type="synonym">Eumeta japonica</name>
    <dbReference type="NCBI Taxonomy" id="151549"/>
    <lineage>
        <taxon>Eukaryota</taxon>
        <taxon>Metazoa</taxon>
        <taxon>Ecdysozoa</taxon>
        <taxon>Arthropoda</taxon>
        <taxon>Hexapoda</taxon>
        <taxon>Insecta</taxon>
        <taxon>Pterygota</taxon>
        <taxon>Neoptera</taxon>
        <taxon>Endopterygota</taxon>
        <taxon>Lepidoptera</taxon>
        <taxon>Glossata</taxon>
        <taxon>Ditrysia</taxon>
        <taxon>Tineoidea</taxon>
        <taxon>Psychidae</taxon>
        <taxon>Oiketicinae</taxon>
        <taxon>Eumeta</taxon>
    </lineage>
</organism>
<evidence type="ECO:0000313" key="2">
    <source>
        <dbReference type="Proteomes" id="UP000299102"/>
    </source>
</evidence>
<reference evidence="1 2" key="1">
    <citation type="journal article" date="2019" name="Commun. Biol.">
        <title>The bagworm genome reveals a unique fibroin gene that provides high tensile strength.</title>
        <authorList>
            <person name="Kono N."/>
            <person name="Nakamura H."/>
            <person name="Ohtoshi R."/>
            <person name="Tomita M."/>
            <person name="Numata K."/>
            <person name="Arakawa K."/>
        </authorList>
    </citation>
    <scope>NUCLEOTIDE SEQUENCE [LARGE SCALE GENOMIC DNA]</scope>
</reference>
<comment type="caution">
    <text evidence="1">The sequence shown here is derived from an EMBL/GenBank/DDBJ whole genome shotgun (WGS) entry which is preliminary data.</text>
</comment>
<accession>A0A4C1UDE3</accession>
<protein>
    <submittedName>
        <fullName evidence="1">Uncharacterized protein</fullName>
    </submittedName>
</protein>
<dbReference type="EMBL" id="BGZK01000162">
    <property type="protein sequence ID" value="GBP24465.1"/>
    <property type="molecule type" value="Genomic_DNA"/>
</dbReference>
<proteinExistence type="predicted"/>
<keyword evidence="2" id="KW-1185">Reference proteome</keyword>